<proteinExistence type="predicted"/>
<dbReference type="Proteomes" id="UP001428817">
    <property type="component" value="Unassembled WGS sequence"/>
</dbReference>
<organism evidence="2 3">
    <name type="scientific">Pseudonocardia eucalypti</name>
    <dbReference type="NCBI Taxonomy" id="648755"/>
    <lineage>
        <taxon>Bacteria</taxon>
        <taxon>Bacillati</taxon>
        <taxon>Actinomycetota</taxon>
        <taxon>Actinomycetes</taxon>
        <taxon>Pseudonocardiales</taxon>
        <taxon>Pseudonocardiaceae</taxon>
        <taxon>Pseudonocardia</taxon>
    </lineage>
</organism>
<dbReference type="PRINTS" id="PR00598">
    <property type="entry name" value="HTHMARR"/>
</dbReference>
<accession>A0ABP9QHR1</accession>
<dbReference type="InterPro" id="IPR036390">
    <property type="entry name" value="WH_DNA-bd_sf"/>
</dbReference>
<dbReference type="PROSITE" id="PS50995">
    <property type="entry name" value="HTH_MARR_2"/>
    <property type="match status" value="1"/>
</dbReference>
<comment type="caution">
    <text evidence="2">The sequence shown here is derived from an EMBL/GenBank/DDBJ whole genome shotgun (WGS) entry which is preliminary data.</text>
</comment>
<dbReference type="SMART" id="SM00347">
    <property type="entry name" value="HTH_MARR"/>
    <property type="match status" value="1"/>
</dbReference>
<keyword evidence="3" id="KW-1185">Reference proteome</keyword>
<feature type="domain" description="HTH marR-type" evidence="1">
    <location>
        <begin position="4"/>
        <end position="136"/>
    </location>
</feature>
<dbReference type="RefSeq" id="WP_221498810.1">
    <property type="nucleotide sequence ID" value="NZ_BAABJP010000026.1"/>
</dbReference>
<dbReference type="InterPro" id="IPR039422">
    <property type="entry name" value="MarR/SlyA-like"/>
</dbReference>
<evidence type="ECO:0000313" key="2">
    <source>
        <dbReference type="EMBL" id="GAA5162142.1"/>
    </source>
</evidence>
<name>A0ABP9QHR1_9PSEU</name>
<sequence length="149" mass="17456">MDERERLLELLASMQRDLLPSLVRMRESDDLRLLDSVLLQVLERGEEPTVKQLAEILNRSVSRTSRIVDGLVRRGLADRYEDPADRRARRIRIAPAGTELLRRLRLVRIEAQLELFNHLTPDEREITMQGMELYAKAARRIRDERDRSG</sequence>
<dbReference type="InterPro" id="IPR000835">
    <property type="entry name" value="HTH_MarR-typ"/>
</dbReference>
<protein>
    <recommendedName>
        <fullName evidence="1">HTH marR-type domain-containing protein</fullName>
    </recommendedName>
</protein>
<dbReference type="PANTHER" id="PTHR33164">
    <property type="entry name" value="TRANSCRIPTIONAL REGULATOR, MARR FAMILY"/>
    <property type="match status" value="1"/>
</dbReference>
<dbReference type="InterPro" id="IPR036388">
    <property type="entry name" value="WH-like_DNA-bd_sf"/>
</dbReference>
<evidence type="ECO:0000313" key="3">
    <source>
        <dbReference type="Proteomes" id="UP001428817"/>
    </source>
</evidence>
<reference evidence="3" key="1">
    <citation type="journal article" date="2019" name="Int. J. Syst. Evol. Microbiol.">
        <title>The Global Catalogue of Microorganisms (GCM) 10K type strain sequencing project: providing services to taxonomists for standard genome sequencing and annotation.</title>
        <authorList>
            <consortium name="The Broad Institute Genomics Platform"/>
            <consortium name="The Broad Institute Genome Sequencing Center for Infectious Disease"/>
            <person name="Wu L."/>
            <person name="Ma J."/>
        </authorList>
    </citation>
    <scope>NUCLEOTIDE SEQUENCE [LARGE SCALE GENOMIC DNA]</scope>
    <source>
        <strain evidence="3">JCM 18303</strain>
    </source>
</reference>
<dbReference type="Gene3D" id="1.10.10.10">
    <property type="entry name" value="Winged helix-like DNA-binding domain superfamily/Winged helix DNA-binding domain"/>
    <property type="match status" value="1"/>
</dbReference>
<evidence type="ECO:0000259" key="1">
    <source>
        <dbReference type="PROSITE" id="PS50995"/>
    </source>
</evidence>
<dbReference type="SUPFAM" id="SSF46785">
    <property type="entry name" value="Winged helix' DNA-binding domain"/>
    <property type="match status" value="1"/>
</dbReference>
<dbReference type="PANTHER" id="PTHR33164:SF57">
    <property type="entry name" value="MARR-FAMILY TRANSCRIPTIONAL REGULATOR"/>
    <property type="match status" value="1"/>
</dbReference>
<dbReference type="Pfam" id="PF12802">
    <property type="entry name" value="MarR_2"/>
    <property type="match status" value="1"/>
</dbReference>
<dbReference type="EMBL" id="BAABJP010000026">
    <property type="protein sequence ID" value="GAA5162142.1"/>
    <property type="molecule type" value="Genomic_DNA"/>
</dbReference>
<gene>
    <name evidence="2" type="ORF">GCM10023321_47290</name>
</gene>